<protein>
    <submittedName>
        <fullName evidence="3">Uncharacterized protein</fullName>
    </submittedName>
</protein>
<dbReference type="AlphaFoldDB" id="A0A834M2Z7"/>
<keyword evidence="2" id="KW-1133">Transmembrane helix</keyword>
<sequence length="266" mass="29846">MSTESVTATLSQTNLSKTPTNSKPTSINSSTLLTPSKELQRLPSTSSYSTISDSYGSGYNSKYFPSSDEFVILSNEKNSKKSKPTRGILKRTGSLEEFTYCKAVRENKHEIRRKSAQMYSENVAPVRKKSPSGSRSKKRRSSKVNGVSGGETDLRISNINIQFHPRTYSNTSTKSILTNSKKPSRQSSTDQSPEEARRLKRRKKIINIILGVYLFLFCISILCVVVTLTHRTTQTIQFNNSTKNLTYYTFSPTIHNGSVIFRNGKN</sequence>
<dbReference type="EMBL" id="JAACXV010014301">
    <property type="protein sequence ID" value="KAF7268828.1"/>
    <property type="molecule type" value="Genomic_DNA"/>
</dbReference>
<gene>
    <name evidence="3" type="ORF">GWI33_018172</name>
</gene>
<feature type="region of interest" description="Disordered" evidence="1">
    <location>
        <begin position="170"/>
        <end position="197"/>
    </location>
</feature>
<feature type="region of interest" description="Disordered" evidence="1">
    <location>
        <begin position="112"/>
        <end position="151"/>
    </location>
</feature>
<name>A0A834M2Z7_RHYFE</name>
<evidence type="ECO:0000256" key="2">
    <source>
        <dbReference type="SAM" id="Phobius"/>
    </source>
</evidence>
<keyword evidence="2" id="KW-0472">Membrane</keyword>
<dbReference type="Proteomes" id="UP000625711">
    <property type="component" value="Unassembled WGS sequence"/>
</dbReference>
<evidence type="ECO:0000313" key="3">
    <source>
        <dbReference type="EMBL" id="KAF7268828.1"/>
    </source>
</evidence>
<evidence type="ECO:0000313" key="4">
    <source>
        <dbReference type="Proteomes" id="UP000625711"/>
    </source>
</evidence>
<evidence type="ECO:0000256" key="1">
    <source>
        <dbReference type="SAM" id="MobiDB-lite"/>
    </source>
</evidence>
<keyword evidence="2" id="KW-0812">Transmembrane</keyword>
<organism evidence="3 4">
    <name type="scientific">Rhynchophorus ferrugineus</name>
    <name type="common">Red palm weevil</name>
    <name type="synonym">Curculio ferrugineus</name>
    <dbReference type="NCBI Taxonomy" id="354439"/>
    <lineage>
        <taxon>Eukaryota</taxon>
        <taxon>Metazoa</taxon>
        <taxon>Ecdysozoa</taxon>
        <taxon>Arthropoda</taxon>
        <taxon>Hexapoda</taxon>
        <taxon>Insecta</taxon>
        <taxon>Pterygota</taxon>
        <taxon>Neoptera</taxon>
        <taxon>Endopterygota</taxon>
        <taxon>Coleoptera</taxon>
        <taxon>Polyphaga</taxon>
        <taxon>Cucujiformia</taxon>
        <taxon>Curculionidae</taxon>
        <taxon>Dryophthorinae</taxon>
        <taxon>Rhynchophorus</taxon>
    </lineage>
</organism>
<keyword evidence="4" id="KW-1185">Reference proteome</keyword>
<feature type="compositionally biased region" description="Polar residues" evidence="1">
    <location>
        <begin position="1"/>
        <end position="34"/>
    </location>
</feature>
<comment type="caution">
    <text evidence="3">The sequence shown here is derived from an EMBL/GenBank/DDBJ whole genome shotgun (WGS) entry which is preliminary data.</text>
</comment>
<feature type="compositionally biased region" description="Polar residues" evidence="1">
    <location>
        <begin position="170"/>
        <end position="191"/>
    </location>
</feature>
<proteinExistence type="predicted"/>
<feature type="compositionally biased region" description="Low complexity" evidence="1">
    <location>
        <begin position="44"/>
        <end position="57"/>
    </location>
</feature>
<feature type="region of interest" description="Disordered" evidence="1">
    <location>
        <begin position="1"/>
        <end position="57"/>
    </location>
</feature>
<accession>A0A834M2Z7</accession>
<feature type="transmembrane region" description="Helical" evidence="2">
    <location>
        <begin position="205"/>
        <end position="228"/>
    </location>
</feature>
<reference evidence="3" key="1">
    <citation type="submission" date="2020-08" db="EMBL/GenBank/DDBJ databases">
        <title>Genome sequencing and assembly of the red palm weevil Rhynchophorus ferrugineus.</title>
        <authorList>
            <person name="Dias G.B."/>
            <person name="Bergman C.M."/>
            <person name="Manee M."/>
        </authorList>
    </citation>
    <scope>NUCLEOTIDE SEQUENCE</scope>
    <source>
        <strain evidence="3">AA-2017</strain>
        <tissue evidence="3">Whole larva</tissue>
    </source>
</reference>
<dbReference type="OrthoDB" id="10656567at2759"/>
<feature type="compositionally biased region" description="Basic residues" evidence="1">
    <location>
        <begin position="126"/>
        <end position="142"/>
    </location>
</feature>